<feature type="domain" description="ELP1 first N-terminal beta-propeller" evidence="1">
    <location>
        <begin position="1"/>
        <end position="144"/>
    </location>
</feature>
<name>A0AAE1WHC1_9LAMI</name>
<dbReference type="PANTHER" id="PTHR12747:SF0">
    <property type="entry name" value="ELONGATOR COMPLEX PROTEIN 1"/>
    <property type="match status" value="1"/>
</dbReference>
<dbReference type="InterPro" id="IPR036322">
    <property type="entry name" value="WD40_repeat_dom_sf"/>
</dbReference>
<dbReference type="Proteomes" id="UP001289374">
    <property type="component" value="Unassembled WGS sequence"/>
</dbReference>
<dbReference type="GO" id="GO:0000049">
    <property type="term" value="F:tRNA binding"/>
    <property type="evidence" value="ECO:0007669"/>
    <property type="project" value="TreeGrafter"/>
</dbReference>
<sequence>MNNLKLSWEVWSEVQLQRENGEEFLRLSAVDMERNRLFFASSANFVYATQLPSPQIDGAWNKTSPLASAHLIDLETGDFITSLEYLMEKESLIIGTSQGLLLLYSVDDNTTEIVGRVEGGVCCISPSPDGDLLAMITGFGQVLVES</sequence>
<dbReference type="InterPro" id="IPR056164">
    <property type="entry name" value="Beta-prop_ELP1_1st"/>
</dbReference>
<evidence type="ECO:0000259" key="1">
    <source>
        <dbReference type="Pfam" id="PF04762"/>
    </source>
</evidence>
<protein>
    <submittedName>
        <fullName evidence="2">Elongator complex protein 1</fullName>
    </submittedName>
</protein>
<accession>A0AAE1WHC1</accession>
<dbReference type="Pfam" id="PF04762">
    <property type="entry name" value="Beta-prop_ELP1_1st"/>
    <property type="match status" value="1"/>
</dbReference>
<dbReference type="Gene3D" id="2.120.10.90">
    <property type="entry name" value="DNA gyrase/topoisomerase IV, subunit A, C-terminal"/>
    <property type="match status" value="1"/>
</dbReference>
<dbReference type="GO" id="GO:0005829">
    <property type="term" value="C:cytosol"/>
    <property type="evidence" value="ECO:0007669"/>
    <property type="project" value="TreeGrafter"/>
</dbReference>
<evidence type="ECO:0000313" key="3">
    <source>
        <dbReference type="Proteomes" id="UP001289374"/>
    </source>
</evidence>
<dbReference type="GO" id="GO:0033588">
    <property type="term" value="C:elongator holoenzyme complex"/>
    <property type="evidence" value="ECO:0007669"/>
    <property type="project" value="InterPro"/>
</dbReference>
<dbReference type="GO" id="GO:0002926">
    <property type="term" value="P:tRNA wobble base 5-methoxycarbonylmethyl-2-thiouridinylation"/>
    <property type="evidence" value="ECO:0007669"/>
    <property type="project" value="TreeGrafter"/>
</dbReference>
<dbReference type="InterPro" id="IPR035516">
    <property type="entry name" value="Gyrase/topoIV_suA_C"/>
</dbReference>
<dbReference type="AlphaFoldDB" id="A0AAE1WHC1"/>
<keyword evidence="3" id="KW-1185">Reference proteome</keyword>
<dbReference type="InterPro" id="IPR006849">
    <property type="entry name" value="Elp1"/>
</dbReference>
<reference evidence="2" key="1">
    <citation type="submission" date="2020-06" db="EMBL/GenBank/DDBJ databases">
        <authorList>
            <person name="Li T."/>
            <person name="Hu X."/>
            <person name="Zhang T."/>
            <person name="Song X."/>
            <person name="Zhang H."/>
            <person name="Dai N."/>
            <person name="Sheng W."/>
            <person name="Hou X."/>
            <person name="Wei L."/>
        </authorList>
    </citation>
    <scope>NUCLEOTIDE SEQUENCE</scope>
    <source>
        <strain evidence="2">K16</strain>
        <tissue evidence="2">Leaf</tissue>
    </source>
</reference>
<gene>
    <name evidence="2" type="ORF">Sango_1799100</name>
</gene>
<dbReference type="SUPFAM" id="SSF50978">
    <property type="entry name" value="WD40 repeat-like"/>
    <property type="match status" value="1"/>
</dbReference>
<evidence type="ECO:0000313" key="2">
    <source>
        <dbReference type="EMBL" id="KAK4393283.1"/>
    </source>
</evidence>
<comment type="caution">
    <text evidence="2">The sequence shown here is derived from an EMBL/GenBank/DDBJ whole genome shotgun (WGS) entry which is preliminary data.</text>
</comment>
<reference evidence="2" key="2">
    <citation type="journal article" date="2024" name="Plant">
        <title>Genomic evolution and insights into agronomic trait innovations of Sesamum species.</title>
        <authorList>
            <person name="Miao H."/>
            <person name="Wang L."/>
            <person name="Qu L."/>
            <person name="Liu H."/>
            <person name="Sun Y."/>
            <person name="Le M."/>
            <person name="Wang Q."/>
            <person name="Wei S."/>
            <person name="Zheng Y."/>
            <person name="Lin W."/>
            <person name="Duan Y."/>
            <person name="Cao H."/>
            <person name="Xiong S."/>
            <person name="Wang X."/>
            <person name="Wei L."/>
            <person name="Li C."/>
            <person name="Ma Q."/>
            <person name="Ju M."/>
            <person name="Zhao R."/>
            <person name="Li G."/>
            <person name="Mu C."/>
            <person name="Tian Q."/>
            <person name="Mei H."/>
            <person name="Zhang T."/>
            <person name="Gao T."/>
            <person name="Zhang H."/>
        </authorList>
    </citation>
    <scope>NUCLEOTIDE SEQUENCE</scope>
    <source>
        <strain evidence="2">K16</strain>
    </source>
</reference>
<dbReference type="EMBL" id="JACGWL010000010">
    <property type="protein sequence ID" value="KAK4393283.1"/>
    <property type="molecule type" value="Genomic_DNA"/>
</dbReference>
<organism evidence="2 3">
    <name type="scientific">Sesamum angolense</name>
    <dbReference type="NCBI Taxonomy" id="2727404"/>
    <lineage>
        <taxon>Eukaryota</taxon>
        <taxon>Viridiplantae</taxon>
        <taxon>Streptophyta</taxon>
        <taxon>Embryophyta</taxon>
        <taxon>Tracheophyta</taxon>
        <taxon>Spermatophyta</taxon>
        <taxon>Magnoliopsida</taxon>
        <taxon>eudicotyledons</taxon>
        <taxon>Gunneridae</taxon>
        <taxon>Pentapetalae</taxon>
        <taxon>asterids</taxon>
        <taxon>lamiids</taxon>
        <taxon>Lamiales</taxon>
        <taxon>Pedaliaceae</taxon>
        <taxon>Sesamum</taxon>
    </lineage>
</organism>
<proteinExistence type="predicted"/>
<dbReference type="PANTHER" id="PTHR12747">
    <property type="entry name" value="ELONGATOR COMPLEX PROTEIN 1"/>
    <property type="match status" value="1"/>
</dbReference>